<organism evidence="2 3">
    <name type="scientific">Volvox africanus</name>
    <dbReference type="NCBI Taxonomy" id="51714"/>
    <lineage>
        <taxon>Eukaryota</taxon>
        <taxon>Viridiplantae</taxon>
        <taxon>Chlorophyta</taxon>
        <taxon>core chlorophytes</taxon>
        <taxon>Chlorophyceae</taxon>
        <taxon>CS clade</taxon>
        <taxon>Chlamydomonadales</taxon>
        <taxon>Volvocaceae</taxon>
        <taxon>Volvox</taxon>
    </lineage>
</organism>
<dbReference type="Proteomes" id="UP001165090">
    <property type="component" value="Unassembled WGS sequence"/>
</dbReference>
<protein>
    <submittedName>
        <fullName evidence="2">Uncharacterized protein</fullName>
    </submittedName>
</protein>
<gene>
    <name evidence="2" type="ORF">VaNZ11_001204</name>
</gene>
<evidence type="ECO:0000256" key="1">
    <source>
        <dbReference type="SAM" id="MobiDB-lite"/>
    </source>
</evidence>
<name>A0ABQ5RP71_9CHLO</name>
<comment type="caution">
    <text evidence="2">The sequence shown here is derived from an EMBL/GenBank/DDBJ whole genome shotgun (WGS) entry which is preliminary data.</text>
</comment>
<evidence type="ECO:0000313" key="3">
    <source>
        <dbReference type="Proteomes" id="UP001165090"/>
    </source>
</evidence>
<sequence length="256" mass="27141">MVVGIYSLPDATSPKRRCSEGSASLLPCGRPLKRWKAEKGEESEVILEATDVLESSSSVVLLEENGGIWHVDGLLELLAGALCATFGADPLEITSASDGTSTTSNVQDVHLPPTSIDLLHQPHHLDDDGLADQQQPLQLPPPLPASRTAKLTERNLRAHTASTQPPYDTRQLHDDDEDCSSVASLSAWAMGTQSPRRHVSDSAGPQPISPGPGGAPAFSFAPRLGGAVGVGDSSDPVGIPEPRWPRRHQWPAAGRL</sequence>
<evidence type="ECO:0000313" key="2">
    <source>
        <dbReference type="EMBL" id="GLI59342.1"/>
    </source>
</evidence>
<feature type="region of interest" description="Disordered" evidence="1">
    <location>
        <begin position="116"/>
        <end position="176"/>
    </location>
</feature>
<accession>A0ABQ5RP71</accession>
<dbReference type="EMBL" id="BSDZ01000004">
    <property type="protein sequence ID" value="GLI59342.1"/>
    <property type="molecule type" value="Genomic_DNA"/>
</dbReference>
<feature type="region of interest" description="Disordered" evidence="1">
    <location>
        <begin position="190"/>
        <end position="256"/>
    </location>
</feature>
<keyword evidence="3" id="KW-1185">Reference proteome</keyword>
<proteinExistence type="predicted"/>
<reference evidence="2 3" key="1">
    <citation type="journal article" date="2023" name="IScience">
        <title>Expanded male sex-determining region conserved during the evolution of homothallism in the green alga Volvox.</title>
        <authorList>
            <person name="Yamamoto K."/>
            <person name="Matsuzaki R."/>
            <person name="Mahakham W."/>
            <person name="Heman W."/>
            <person name="Sekimoto H."/>
            <person name="Kawachi M."/>
            <person name="Minakuchi Y."/>
            <person name="Toyoda A."/>
            <person name="Nozaki H."/>
        </authorList>
    </citation>
    <scope>NUCLEOTIDE SEQUENCE [LARGE SCALE GENOMIC DNA]</scope>
    <source>
        <strain evidence="2 3">NIES-4468</strain>
    </source>
</reference>